<dbReference type="GO" id="GO:0016020">
    <property type="term" value="C:membrane"/>
    <property type="evidence" value="ECO:0007669"/>
    <property type="project" value="GOC"/>
</dbReference>
<dbReference type="InterPro" id="IPR051916">
    <property type="entry name" value="GPI-anchor_lipid_remodeler"/>
</dbReference>
<name>A0A290Q4A8_9BACT</name>
<protein>
    <submittedName>
        <fullName evidence="2">Endonuclease</fullName>
    </submittedName>
</protein>
<sequence>MQRLRIVTYNIAHGRGLQPIQGLTSRRKIRANLLKIAKLLKSLEPDVVALQEIDEDSLWAGSFDQLEFLREFTGMPYAVFGVNNRRAGFLKLNYGNAILSRHPITEAENIKFGRSNFGEKGFLFAELDVKGSRVPIVNMHLNYRSRAARIKQVEHVMAYLTEKHPKRISHWKIPPIVCGDMNNPSHTTDATASLMKYFLTHGHYTLHPRSAPTFPSPLPQRTLDFVFLPPACVEVYCLVVKSYLSDHRPVMVEFKVA</sequence>
<dbReference type="EMBL" id="CP023344">
    <property type="protein sequence ID" value="ATC63127.1"/>
    <property type="molecule type" value="Genomic_DNA"/>
</dbReference>
<dbReference type="PANTHER" id="PTHR14859">
    <property type="entry name" value="CALCOFLUOR WHITE HYPERSENSITIVE PROTEIN PRECURSOR"/>
    <property type="match status" value="1"/>
</dbReference>
<organism evidence="2 3">
    <name type="scientific">Nibricoccus aquaticus</name>
    <dbReference type="NCBI Taxonomy" id="2576891"/>
    <lineage>
        <taxon>Bacteria</taxon>
        <taxon>Pseudomonadati</taxon>
        <taxon>Verrucomicrobiota</taxon>
        <taxon>Opitutia</taxon>
        <taxon>Opitutales</taxon>
        <taxon>Opitutaceae</taxon>
        <taxon>Nibricoccus</taxon>
    </lineage>
</organism>
<dbReference type="Pfam" id="PF03372">
    <property type="entry name" value="Exo_endo_phos"/>
    <property type="match status" value="1"/>
</dbReference>
<evidence type="ECO:0000313" key="3">
    <source>
        <dbReference type="Proteomes" id="UP000217265"/>
    </source>
</evidence>
<keyword evidence="2" id="KW-0540">Nuclease</keyword>
<keyword evidence="2" id="KW-0255">Endonuclease</keyword>
<keyword evidence="2" id="KW-0378">Hydrolase</keyword>
<dbReference type="Gene3D" id="3.60.10.10">
    <property type="entry name" value="Endonuclease/exonuclease/phosphatase"/>
    <property type="match status" value="1"/>
</dbReference>
<evidence type="ECO:0000313" key="2">
    <source>
        <dbReference type="EMBL" id="ATC63127.1"/>
    </source>
</evidence>
<dbReference type="Proteomes" id="UP000217265">
    <property type="component" value="Chromosome"/>
</dbReference>
<dbReference type="KEGG" id="vbh:CMV30_03675"/>
<dbReference type="SUPFAM" id="SSF56219">
    <property type="entry name" value="DNase I-like"/>
    <property type="match status" value="1"/>
</dbReference>
<dbReference type="OrthoDB" id="9793162at2"/>
<dbReference type="AlphaFoldDB" id="A0A290Q4A8"/>
<reference evidence="2 3" key="1">
    <citation type="submission" date="2017-09" db="EMBL/GenBank/DDBJ databases">
        <title>Complete genome sequence of Verrucomicrobial strain HZ-65, isolated from freshwater.</title>
        <authorList>
            <person name="Choi A."/>
        </authorList>
    </citation>
    <scope>NUCLEOTIDE SEQUENCE [LARGE SCALE GENOMIC DNA]</scope>
    <source>
        <strain evidence="2 3">HZ-65</strain>
    </source>
</reference>
<proteinExistence type="predicted"/>
<dbReference type="InterPro" id="IPR005135">
    <property type="entry name" value="Endo/exonuclease/phosphatase"/>
</dbReference>
<evidence type="ECO:0000259" key="1">
    <source>
        <dbReference type="Pfam" id="PF03372"/>
    </source>
</evidence>
<dbReference type="GO" id="GO:0004519">
    <property type="term" value="F:endonuclease activity"/>
    <property type="evidence" value="ECO:0007669"/>
    <property type="project" value="UniProtKB-KW"/>
</dbReference>
<gene>
    <name evidence="2" type="ORF">CMV30_03675</name>
</gene>
<dbReference type="InterPro" id="IPR036691">
    <property type="entry name" value="Endo/exonu/phosph_ase_sf"/>
</dbReference>
<dbReference type="RefSeq" id="WP_096054759.1">
    <property type="nucleotide sequence ID" value="NZ_CP023344.1"/>
</dbReference>
<keyword evidence="3" id="KW-1185">Reference proteome</keyword>
<accession>A0A290Q4A8</accession>
<feature type="domain" description="Endonuclease/exonuclease/phosphatase" evidence="1">
    <location>
        <begin position="7"/>
        <end position="247"/>
    </location>
</feature>
<dbReference type="PANTHER" id="PTHR14859:SF15">
    <property type="entry name" value="ENDONUCLEASE_EXONUCLEASE_PHOSPHATASE DOMAIN-CONTAINING PROTEIN"/>
    <property type="match status" value="1"/>
</dbReference>
<dbReference type="GO" id="GO:0006506">
    <property type="term" value="P:GPI anchor biosynthetic process"/>
    <property type="evidence" value="ECO:0007669"/>
    <property type="project" value="TreeGrafter"/>
</dbReference>